<proteinExistence type="predicted"/>
<dbReference type="EMBL" id="OX596107">
    <property type="protein sequence ID" value="CAI9702135.1"/>
    <property type="molecule type" value="Genomic_DNA"/>
</dbReference>
<evidence type="ECO:0000313" key="1">
    <source>
        <dbReference type="EMBL" id="CAI9702135.1"/>
    </source>
</evidence>
<reference evidence="1" key="1">
    <citation type="submission" date="2023-05" db="EMBL/GenBank/DDBJ databases">
        <authorList>
            <consortium name="ELIXIR-Norway"/>
        </authorList>
    </citation>
    <scope>NUCLEOTIDE SEQUENCE</scope>
</reference>
<accession>A0ACB0EN62</accession>
<organism evidence="1 2">
    <name type="scientific">Rangifer tarandus platyrhynchus</name>
    <name type="common">Svalbard reindeer</name>
    <dbReference type="NCBI Taxonomy" id="3082113"/>
    <lineage>
        <taxon>Eukaryota</taxon>
        <taxon>Metazoa</taxon>
        <taxon>Chordata</taxon>
        <taxon>Craniata</taxon>
        <taxon>Vertebrata</taxon>
        <taxon>Euteleostomi</taxon>
        <taxon>Mammalia</taxon>
        <taxon>Eutheria</taxon>
        <taxon>Laurasiatheria</taxon>
        <taxon>Artiodactyla</taxon>
        <taxon>Ruminantia</taxon>
        <taxon>Pecora</taxon>
        <taxon>Cervidae</taxon>
        <taxon>Odocoileinae</taxon>
        <taxon>Rangifer</taxon>
    </lineage>
</organism>
<name>A0ACB0EN62_RANTA</name>
<gene>
    <name evidence="1" type="ORF">MRATA1EN3_LOCUS13348</name>
</gene>
<protein>
    <submittedName>
        <fullName evidence="1">Uncharacterized protein</fullName>
    </submittedName>
</protein>
<sequence length="432" mass="44698">MLSASPSAQVWKPLSETASTYPSAGFIHHSGQRPVKAGSVFLRPGRCLLTHGWGSRNDWRLASTDVITQVTETRCSPQLPTRDAACPAAPESPTRTPRLARPRPGHGRAGHKGTGDADAAGPLRLRRRPPRASGRGSGTARARADTHLAPRAAAAAAAGAPRGRPRRSRRGPAGRSAGATLGPPSAAPPSRPLPAAPPAGGRARRGPRLRRARPRLRAGPRGLGALLRAAPHAAATAARSGPPQRGGPGPQGHPRRPLGRGPPRARGVLAAAAARAAARGRRGRRALTRMRRPRPCGEPTSGPPRFPRGPGGSGSSAPLPPAGPTRGEARNPSPGARGPRARGWGCDGLGRAVRAGGLQLNLGTDKGAAAAAPSEAQLGPFHVEQIAGWEEGRCPHRADESFASSPGLLLTRERRRRTRSGRTVSAPSVRPC</sequence>
<evidence type="ECO:0000313" key="2">
    <source>
        <dbReference type="Proteomes" id="UP001162501"/>
    </source>
</evidence>
<dbReference type="Proteomes" id="UP001162501">
    <property type="component" value="Chromosome 23"/>
</dbReference>